<evidence type="ECO:0000313" key="1">
    <source>
        <dbReference type="EMBL" id="KAI7942410.1"/>
    </source>
</evidence>
<dbReference type="EMBL" id="CM045876">
    <property type="protein sequence ID" value="KAI7942410.1"/>
    <property type="molecule type" value="Genomic_DNA"/>
</dbReference>
<gene>
    <name evidence="1" type="ORF">MJO28_012437</name>
</gene>
<organism evidence="1 2">
    <name type="scientific">Puccinia striiformis f. sp. tritici</name>
    <dbReference type="NCBI Taxonomy" id="168172"/>
    <lineage>
        <taxon>Eukaryota</taxon>
        <taxon>Fungi</taxon>
        <taxon>Dikarya</taxon>
        <taxon>Basidiomycota</taxon>
        <taxon>Pucciniomycotina</taxon>
        <taxon>Pucciniomycetes</taxon>
        <taxon>Pucciniales</taxon>
        <taxon>Pucciniaceae</taxon>
        <taxon>Puccinia</taxon>
    </lineage>
</organism>
<reference evidence="2" key="1">
    <citation type="journal article" date="2018" name="BMC Genomics">
        <title>Genomic insights into host adaptation between the wheat stripe rust pathogen (Puccinia striiformis f. sp. tritici) and the barley stripe rust pathogen (Puccinia striiformis f. sp. hordei).</title>
        <authorList>
            <person name="Xia C."/>
            <person name="Wang M."/>
            <person name="Yin C."/>
            <person name="Cornejo O.E."/>
            <person name="Hulbert S.H."/>
            <person name="Chen X."/>
        </authorList>
    </citation>
    <scope>NUCLEOTIDE SEQUENCE [LARGE SCALE GENOMIC DNA]</scope>
    <source>
        <strain evidence="2">93-210</strain>
    </source>
</reference>
<reference evidence="2" key="2">
    <citation type="journal article" date="2018" name="Mol. Plant Microbe Interact.">
        <title>Genome sequence resources for the wheat stripe rust pathogen (Puccinia striiformis f. sp. tritici) and the barley stripe rust pathogen (Puccinia striiformis f. sp. hordei).</title>
        <authorList>
            <person name="Xia C."/>
            <person name="Wang M."/>
            <person name="Yin C."/>
            <person name="Cornejo O.E."/>
            <person name="Hulbert S.H."/>
            <person name="Chen X."/>
        </authorList>
    </citation>
    <scope>NUCLEOTIDE SEQUENCE [LARGE SCALE GENOMIC DNA]</scope>
    <source>
        <strain evidence="2">93-210</strain>
    </source>
</reference>
<comment type="caution">
    <text evidence="1">The sequence shown here is derived from an EMBL/GenBank/DDBJ whole genome shotgun (WGS) entry which is preliminary data.</text>
</comment>
<sequence>MPMAELMTEGSWNPILDPNLIEWRNKLQLASKPSGQKPPQPKSGSRFASDSSMGRSMMDPNQIKLTKLCLNPPTAHQKVEKPIIEVLNKETNQFEACEYEIKEEDLQTLDPVQSNLKNSQSYHELKIMLLHAGDLIRTKSNWGTKSIGACIIKQPFYHQYLIVQRLSMINALILEILEILIDNLNLNGLVKTINTTKPNFNTRLYWSFNQCFFVPQIRSLHPFPTIDSDQTNMVSQPISPSLNDKRSGRSYEWIRMDGLIQTYTRSQNYRLHQTLKSRAYLDQDLIFVIALHSSSSSSHDKLDQDDSSMDVNDHQIIDSIVKLILTLIYHLKFDTTTPNPHLVPKPIGLHNVHLLQSDDLQTTSRHHQIQFDILYQKMLSLVQVDDHLDFVNSLVPDLNQFYTIVDQILYLILILFVLSLCKKMNGDYLDRSSW</sequence>
<reference evidence="1 2" key="3">
    <citation type="journal article" date="2022" name="Microbiol. Spectr.">
        <title>Folding features and dynamics of 3D genome architecture in plant fungal pathogens.</title>
        <authorList>
            <person name="Xia C."/>
        </authorList>
    </citation>
    <scope>NUCLEOTIDE SEQUENCE [LARGE SCALE GENOMIC DNA]</scope>
    <source>
        <strain evidence="1 2">93-210</strain>
    </source>
</reference>
<evidence type="ECO:0000313" key="2">
    <source>
        <dbReference type="Proteomes" id="UP001060170"/>
    </source>
</evidence>
<dbReference type="Proteomes" id="UP001060170">
    <property type="component" value="Chromosome 12"/>
</dbReference>
<protein>
    <submittedName>
        <fullName evidence="1">Uncharacterized protein</fullName>
    </submittedName>
</protein>
<proteinExistence type="predicted"/>
<keyword evidence="2" id="KW-1185">Reference proteome</keyword>
<name>A0ACC0E223_9BASI</name>
<accession>A0ACC0E223</accession>